<dbReference type="OrthoDB" id="2381852at2"/>
<evidence type="ECO:0000313" key="2">
    <source>
        <dbReference type="Proteomes" id="UP000214688"/>
    </source>
</evidence>
<gene>
    <name evidence="1" type="ORF">CIG75_14865</name>
</gene>
<dbReference type="KEGG" id="tab:CIG75_14865"/>
<dbReference type="InterPro" id="IPR020534">
    <property type="entry name" value="Uncharacterised_YqxA"/>
</dbReference>
<dbReference type="AlphaFoldDB" id="A0A223D3D6"/>
<proteinExistence type="predicted"/>
<keyword evidence="2" id="KW-1185">Reference proteome</keyword>
<dbReference type="EMBL" id="CP022657">
    <property type="protein sequence ID" value="ASS76112.1"/>
    <property type="molecule type" value="Genomic_DNA"/>
</dbReference>
<evidence type="ECO:0000313" key="1">
    <source>
        <dbReference type="EMBL" id="ASS76112.1"/>
    </source>
</evidence>
<reference evidence="1 2" key="1">
    <citation type="journal article" date="2015" name="Int. J. Syst. Evol. Microbiol.">
        <title>Tumebacillus algifaecis sp. nov., isolated from decomposing algal scum.</title>
        <authorList>
            <person name="Wu Y.F."/>
            <person name="Zhang B."/>
            <person name="Xing P."/>
            <person name="Wu Q.L."/>
            <person name="Liu S.J."/>
        </authorList>
    </citation>
    <scope>NUCLEOTIDE SEQUENCE [LARGE SCALE GENOMIC DNA]</scope>
    <source>
        <strain evidence="1 2">THMBR28</strain>
    </source>
</reference>
<dbReference type="Pfam" id="PF12438">
    <property type="entry name" value="DUF3679"/>
    <property type="match status" value="1"/>
</dbReference>
<sequence length="119" mass="12734">MLKNAIEQTALYGVLLVLLALMVLFGIATAEKGVNSLVGTDDPKALAVQSTTDGEVDLKILGKHVSGTKLPWSDELSHSLEGRKSAVADTVDEVSMNIGTWMQARAKSALGKLQEWVLQ</sequence>
<name>A0A223D3D6_9BACL</name>
<organism evidence="1 2">
    <name type="scientific">Tumebacillus algifaecis</name>
    <dbReference type="NCBI Taxonomy" id="1214604"/>
    <lineage>
        <taxon>Bacteria</taxon>
        <taxon>Bacillati</taxon>
        <taxon>Bacillota</taxon>
        <taxon>Bacilli</taxon>
        <taxon>Bacillales</taxon>
        <taxon>Alicyclobacillaceae</taxon>
        <taxon>Tumebacillus</taxon>
    </lineage>
</organism>
<protein>
    <submittedName>
        <fullName evidence="1">Uncharacterized protein</fullName>
    </submittedName>
</protein>
<dbReference type="Proteomes" id="UP000214688">
    <property type="component" value="Chromosome"/>
</dbReference>
<accession>A0A223D3D6</accession>
<dbReference type="RefSeq" id="WP_094237345.1">
    <property type="nucleotide sequence ID" value="NZ_CP022657.1"/>
</dbReference>